<keyword evidence="1" id="KW-1133">Transmembrane helix</keyword>
<reference evidence="2" key="1">
    <citation type="submission" date="2015-04" db="UniProtKB">
        <authorList>
            <consortium name="EnsemblPlants"/>
        </authorList>
    </citation>
    <scope>IDENTIFICATION</scope>
</reference>
<dbReference type="Gramene" id="OMERI07G01950.1">
    <property type="protein sequence ID" value="OMERI07G01950.1"/>
    <property type="gene ID" value="OMERI07G01950"/>
</dbReference>
<protein>
    <submittedName>
        <fullName evidence="2">Uncharacterized protein</fullName>
    </submittedName>
</protein>
<keyword evidence="1" id="KW-0472">Membrane</keyword>
<proteinExistence type="predicted"/>
<dbReference type="AlphaFoldDB" id="A0A0E0E7H8"/>
<dbReference type="EnsemblPlants" id="OMERI07G01950.1">
    <property type="protein sequence ID" value="OMERI07G01950.1"/>
    <property type="gene ID" value="OMERI07G01950"/>
</dbReference>
<evidence type="ECO:0000313" key="3">
    <source>
        <dbReference type="Proteomes" id="UP000008021"/>
    </source>
</evidence>
<evidence type="ECO:0000256" key="1">
    <source>
        <dbReference type="SAM" id="Phobius"/>
    </source>
</evidence>
<keyword evidence="1" id="KW-0812">Transmembrane</keyword>
<reference evidence="2" key="2">
    <citation type="submission" date="2018-05" db="EMBL/GenBank/DDBJ databases">
        <title>OmerRS3 (Oryza meridionalis Reference Sequence Version 3).</title>
        <authorList>
            <person name="Zhang J."/>
            <person name="Kudrna D."/>
            <person name="Lee S."/>
            <person name="Talag J."/>
            <person name="Welchert J."/>
            <person name="Wing R.A."/>
        </authorList>
    </citation>
    <scope>NUCLEOTIDE SEQUENCE [LARGE SCALE GENOMIC DNA]</scope>
    <source>
        <strain evidence="2">cv. OR44</strain>
    </source>
</reference>
<feature type="transmembrane region" description="Helical" evidence="1">
    <location>
        <begin position="50"/>
        <end position="70"/>
    </location>
</feature>
<accession>A0A0E0E7H8</accession>
<keyword evidence="3" id="KW-1185">Reference proteome</keyword>
<dbReference type="Proteomes" id="UP000008021">
    <property type="component" value="Chromosome 7"/>
</dbReference>
<name>A0A0E0E7H8_9ORYZ</name>
<sequence length="225" mass="25003">MKTIESYLADILSQGQRIEINCIAQLSAVKWISSSLANLEMMMQKRTSTLAASISVLASVSVVASALYLLGIMTGHVDATQSAKGLVSNLLDDKEIAHKLDLMVERMTGKAISSANPFRKFLNWLLAREEQDPAALLEEKLREDALDCWASWASTFAFLVMSVLRPYGGYTVSEEMLWLCLGLIGVKHERENVKLLDILVREGFVMRDDSGCASLDTVVYFFVEK</sequence>
<organism evidence="2">
    <name type="scientific">Oryza meridionalis</name>
    <dbReference type="NCBI Taxonomy" id="40149"/>
    <lineage>
        <taxon>Eukaryota</taxon>
        <taxon>Viridiplantae</taxon>
        <taxon>Streptophyta</taxon>
        <taxon>Embryophyta</taxon>
        <taxon>Tracheophyta</taxon>
        <taxon>Spermatophyta</taxon>
        <taxon>Magnoliopsida</taxon>
        <taxon>Liliopsida</taxon>
        <taxon>Poales</taxon>
        <taxon>Poaceae</taxon>
        <taxon>BOP clade</taxon>
        <taxon>Oryzoideae</taxon>
        <taxon>Oryzeae</taxon>
        <taxon>Oryzinae</taxon>
        <taxon>Oryza</taxon>
    </lineage>
</organism>
<dbReference type="HOGENOM" id="CLU_1231587_0_0_1"/>
<evidence type="ECO:0000313" key="2">
    <source>
        <dbReference type="EnsemblPlants" id="OMERI07G01950.1"/>
    </source>
</evidence>